<sequence length="434" mass="50168">MRPRPDQDLRNPPNTDARKIIHSQTEKEADTRLENLLFGDTKGLSHQLPNIPFLKGHQKKDSNPLLGDAGYLRHAGTDLRRPGLMYWPTTAWTRAFMALVLLEAAIVLTFECYIFGRFQATIPNGVRNDQGIVTDNRRPITTYLTLFIFAWLFQFVLVYDALRLKNTIQVFGLCIFNALMLLYSAIQIDQIREAVETASGGNTPDNPNNYDPKRLWRVIYPFLIAIPVVIGVITAFMSFVAWKLHDEFAWTIYKHISADLRMKRRYLIFQIYIALLKFDFFFFLGFTIQFLVILLTKNDIEFILTIVVIPVTILILLAASWFTRRENKIGATFVIILYFGGLSYFLFKLVRMYHGDKVSFYLIARRSLTIFAIITVILLIITIGVAIQCMLNFDKGLKQHVNRRKPTDPEDKHQMQDFNSGTNQINPPPRMEID</sequence>
<keyword evidence="2" id="KW-1133">Transmembrane helix</keyword>
<evidence type="ECO:0000256" key="1">
    <source>
        <dbReference type="SAM" id="MobiDB-lite"/>
    </source>
</evidence>
<feature type="transmembrane region" description="Helical" evidence="2">
    <location>
        <begin position="95"/>
        <end position="120"/>
    </location>
</feature>
<reference evidence="5 6" key="1">
    <citation type="submission" date="2019-06" db="EMBL/GenBank/DDBJ databases">
        <authorList>
            <person name="Palmer J.M."/>
        </authorList>
    </citation>
    <scope>NUCLEOTIDE SEQUENCE [LARGE SCALE GENOMIC DNA]</scope>
    <source>
        <strain evidence="3 5">TWF102</strain>
        <strain evidence="4 6">TWF703</strain>
    </source>
</reference>
<evidence type="ECO:0000313" key="5">
    <source>
        <dbReference type="Proteomes" id="UP000475325"/>
    </source>
</evidence>
<accession>A0A7C8NKK6</accession>
<evidence type="ECO:0000256" key="2">
    <source>
        <dbReference type="SAM" id="Phobius"/>
    </source>
</evidence>
<feature type="transmembrane region" description="Helical" evidence="2">
    <location>
        <begin position="367"/>
        <end position="393"/>
    </location>
</feature>
<feature type="transmembrane region" description="Helical" evidence="2">
    <location>
        <begin position="166"/>
        <end position="186"/>
    </location>
</feature>
<dbReference type="EMBL" id="WIQW01000009">
    <property type="protein sequence ID" value="KAF3107875.1"/>
    <property type="molecule type" value="Genomic_DNA"/>
</dbReference>
<dbReference type="OrthoDB" id="2448307at2759"/>
<protein>
    <submittedName>
        <fullName evidence="3">Uncharacterized protein</fullName>
    </submittedName>
</protein>
<dbReference type="AlphaFoldDB" id="A0A7C8NKK6"/>
<feature type="region of interest" description="Disordered" evidence="1">
    <location>
        <begin position="402"/>
        <end position="434"/>
    </location>
</feature>
<feature type="compositionally biased region" description="Polar residues" evidence="1">
    <location>
        <begin position="416"/>
        <end position="425"/>
    </location>
</feature>
<dbReference type="EMBL" id="WIQZ01000060">
    <property type="protein sequence ID" value="KAF3129677.1"/>
    <property type="molecule type" value="Genomic_DNA"/>
</dbReference>
<dbReference type="PANTHER" id="PTHR34391:SF1">
    <property type="entry name" value="UPF0658 GOLGI APPARATUS MEMBRANE PROTEIN C1952.10C-RELATED"/>
    <property type="match status" value="1"/>
</dbReference>
<organism evidence="3 5">
    <name type="scientific">Orbilia oligospora</name>
    <name type="common">Nematode-trapping fungus</name>
    <name type="synonym">Arthrobotrys oligospora</name>
    <dbReference type="NCBI Taxonomy" id="2813651"/>
    <lineage>
        <taxon>Eukaryota</taxon>
        <taxon>Fungi</taxon>
        <taxon>Dikarya</taxon>
        <taxon>Ascomycota</taxon>
        <taxon>Pezizomycotina</taxon>
        <taxon>Orbiliomycetes</taxon>
        <taxon>Orbiliales</taxon>
        <taxon>Orbiliaceae</taxon>
        <taxon>Orbilia</taxon>
    </lineage>
</organism>
<name>A0A7C8NKK6_ORBOL</name>
<dbReference type="PANTHER" id="PTHR34391">
    <property type="entry name" value="UPF0658 GOLGI APPARATUS MEMBRANE PROTEIN C1952.10C-RELATED"/>
    <property type="match status" value="1"/>
</dbReference>
<keyword evidence="2" id="KW-0812">Transmembrane</keyword>
<feature type="transmembrane region" description="Helical" evidence="2">
    <location>
        <begin position="266"/>
        <end position="296"/>
    </location>
</feature>
<feature type="transmembrane region" description="Helical" evidence="2">
    <location>
        <begin position="329"/>
        <end position="347"/>
    </location>
</feature>
<dbReference type="Proteomes" id="UP000475325">
    <property type="component" value="Unassembled WGS sequence"/>
</dbReference>
<gene>
    <name evidence="3" type="ORF">TWF102_011365</name>
    <name evidence="4" type="ORF">TWF703_008785</name>
</gene>
<dbReference type="InterPro" id="IPR040410">
    <property type="entry name" value="UPF0658_Golgi"/>
</dbReference>
<dbReference type="Proteomes" id="UP000480548">
    <property type="component" value="Unassembled WGS sequence"/>
</dbReference>
<proteinExistence type="predicted"/>
<comment type="caution">
    <text evidence="3">The sequence shown here is derived from an EMBL/GenBank/DDBJ whole genome shotgun (WGS) entry which is preliminary data.</text>
</comment>
<dbReference type="GO" id="GO:0005794">
    <property type="term" value="C:Golgi apparatus"/>
    <property type="evidence" value="ECO:0007669"/>
    <property type="project" value="TreeGrafter"/>
</dbReference>
<evidence type="ECO:0000313" key="3">
    <source>
        <dbReference type="EMBL" id="KAF3107875.1"/>
    </source>
</evidence>
<feature type="compositionally biased region" description="Basic and acidic residues" evidence="1">
    <location>
        <begin position="405"/>
        <end position="415"/>
    </location>
</feature>
<evidence type="ECO:0000313" key="4">
    <source>
        <dbReference type="EMBL" id="KAF3129677.1"/>
    </source>
</evidence>
<keyword evidence="2" id="KW-0472">Membrane</keyword>
<evidence type="ECO:0000313" key="6">
    <source>
        <dbReference type="Proteomes" id="UP000480548"/>
    </source>
</evidence>
<feature type="transmembrane region" description="Helical" evidence="2">
    <location>
        <begin position="302"/>
        <end position="322"/>
    </location>
</feature>
<feature type="transmembrane region" description="Helical" evidence="2">
    <location>
        <begin position="218"/>
        <end position="245"/>
    </location>
</feature>
<feature type="transmembrane region" description="Helical" evidence="2">
    <location>
        <begin position="140"/>
        <end position="159"/>
    </location>
</feature>